<sequence>MLQPRRATVRLTVCSGGSCGQCTGSYIGPWTLVTAAHCIRRPDGLTTNRIIFGPAQNGTSLPLGSVDCRNDDANSSNDILIGVPSGYAHGALDSPLDYAVVDTFPCHAAPSMFTGYVIDSGSATYDMFGYPADTCPGAPGPATFQCGMSGAAGINGHRIETEHIDTTGGQSGGPWSRNMGSGVHRVAAMHTGFRSYFDLFKCGFDPCQRNFGRRIDASVDAFIKAISFDF</sequence>
<dbReference type="Gene3D" id="2.40.10.10">
    <property type="entry name" value="Trypsin-like serine proteases"/>
    <property type="match status" value="2"/>
</dbReference>
<keyword evidence="3" id="KW-1185">Reference proteome</keyword>
<evidence type="ECO:0000256" key="1">
    <source>
        <dbReference type="ARBA" id="ARBA00022729"/>
    </source>
</evidence>
<organism evidence="2 3">
    <name type="scientific">Corallococcus macrosporus DSM 14697</name>
    <dbReference type="NCBI Taxonomy" id="1189310"/>
    <lineage>
        <taxon>Bacteria</taxon>
        <taxon>Pseudomonadati</taxon>
        <taxon>Myxococcota</taxon>
        <taxon>Myxococcia</taxon>
        <taxon>Myxococcales</taxon>
        <taxon>Cystobacterineae</taxon>
        <taxon>Myxococcaceae</taxon>
        <taxon>Corallococcus</taxon>
    </lineage>
</organism>
<dbReference type="InterPro" id="IPR009003">
    <property type="entry name" value="Peptidase_S1_PA"/>
</dbReference>
<accession>A0A250K1U1</accession>
<dbReference type="InterPro" id="IPR050966">
    <property type="entry name" value="Glutamyl_endopeptidase"/>
</dbReference>
<gene>
    <name evidence="2" type="ORF">MYMAC_005724</name>
</gene>
<evidence type="ECO:0000313" key="2">
    <source>
        <dbReference type="EMBL" id="ATB50069.1"/>
    </source>
</evidence>
<dbReference type="PANTHER" id="PTHR15462:SF8">
    <property type="entry name" value="SERINE PROTEASE"/>
    <property type="match status" value="1"/>
</dbReference>
<dbReference type="RefSeq" id="WP_095960402.1">
    <property type="nucleotide sequence ID" value="NZ_CP022203.1"/>
</dbReference>
<name>A0A250K1U1_9BACT</name>
<protein>
    <recommendedName>
        <fullName evidence="4">Peptidase S1 domain-containing protein</fullName>
    </recommendedName>
</protein>
<proteinExistence type="predicted"/>
<reference evidence="2 3" key="1">
    <citation type="submission" date="2017-06" db="EMBL/GenBank/DDBJ databases">
        <title>Sequencing and comparative analysis of myxobacterial genomes.</title>
        <authorList>
            <person name="Rupp O."/>
            <person name="Goesmann A."/>
            <person name="Sogaard-Andersen L."/>
        </authorList>
    </citation>
    <scope>NUCLEOTIDE SEQUENCE [LARGE SCALE GENOMIC DNA]</scope>
    <source>
        <strain evidence="2 3">DSM 14697</strain>
    </source>
</reference>
<dbReference type="EMBL" id="CP022203">
    <property type="protein sequence ID" value="ATB50069.1"/>
    <property type="molecule type" value="Genomic_DNA"/>
</dbReference>
<dbReference type="AlphaFoldDB" id="A0A250K1U1"/>
<dbReference type="InterPro" id="IPR043504">
    <property type="entry name" value="Peptidase_S1_PA_chymotrypsin"/>
</dbReference>
<dbReference type="KEGG" id="mmas:MYMAC_005724"/>
<dbReference type="Proteomes" id="UP000217343">
    <property type="component" value="Chromosome"/>
</dbReference>
<keyword evidence="1" id="KW-0732">Signal</keyword>
<evidence type="ECO:0000313" key="3">
    <source>
        <dbReference type="Proteomes" id="UP000217343"/>
    </source>
</evidence>
<evidence type="ECO:0008006" key="4">
    <source>
        <dbReference type="Google" id="ProtNLM"/>
    </source>
</evidence>
<dbReference type="PANTHER" id="PTHR15462">
    <property type="entry name" value="SERINE PROTEASE"/>
    <property type="match status" value="1"/>
</dbReference>
<dbReference type="SUPFAM" id="SSF50494">
    <property type="entry name" value="Trypsin-like serine proteases"/>
    <property type="match status" value="1"/>
</dbReference>